<comment type="subcellular location">
    <subcellularLocation>
        <location evidence="1 9">Cell inner membrane</location>
        <topology evidence="1 9">Multi-pass membrane protein</topology>
    </subcellularLocation>
</comment>
<organism evidence="11 13">
    <name type="scientific">Aeromonas caviae</name>
    <name type="common">Aeromonas punctata</name>
    <dbReference type="NCBI Taxonomy" id="648"/>
    <lineage>
        <taxon>Bacteria</taxon>
        <taxon>Pseudomonadati</taxon>
        <taxon>Pseudomonadota</taxon>
        <taxon>Gammaproteobacteria</taxon>
        <taxon>Aeromonadales</taxon>
        <taxon>Aeromonadaceae</taxon>
        <taxon>Aeromonas</taxon>
    </lineage>
</organism>
<evidence type="ECO:0000313" key="13">
    <source>
        <dbReference type="Proteomes" id="UP000515756"/>
    </source>
</evidence>
<dbReference type="InterPro" id="IPR007387">
    <property type="entry name" value="TRAP_DctQ"/>
</dbReference>
<reference evidence="11 13" key="1">
    <citation type="submission" date="2019-12" db="EMBL/GenBank/DDBJ databases">
        <title>complete genome sequences of Aeromonas caviae str. WP2-W18-ESBL-01 isolated from wastewater treatment plant effluent.</title>
        <authorList>
            <person name="Sekizuka T."/>
            <person name="Itokawa K."/>
            <person name="Yatsu K."/>
            <person name="Inamine Y."/>
            <person name="Kuroda M."/>
        </authorList>
    </citation>
    <scope>NUCLEOTIDE SEQUENCE [LARGE SCALE GENOMIC DNA]</scope>
    <source>
        <strain evidence="11 13">WP2-W18-ESBL-01</strain>
    </source>
</reference>
<accession>A0A3N6T9P8</accession>
<evidence type="ECO:0000313" key="12">
    <source>
        <dbReference type="EMBL" id="WGC86077.1"/>
    </source>
</evidence>
<dbReference type="GO" id="GO:0005886">
    <property type="term" value="C:plasma membrane"/>
    <property type="evidence" value="ECO:0007669"/>
    <property type="project" value="UniProtKB-SubCell"/>
</dbReference>
<protein>
    <recommendedName>
        <fullName evidence="9">TRAP transporter small permease protein</fullName>
    </recommendedName>
</protein>
<evidence type="ECO:0000256" key="8">
    <source>
        <dbReference type="ARBA" id="ARBA00038436"/>
    </source>
</evidence>
<evidence type="ECO:0000256" key="1">
    <source>
        <dbReference type="ARBA" id="ARBA00004429"/>
    </source>
</evidence>
<dbReference type="Pfam" id="PF04290">
    <property type="entry name" value="DctQ"/>
    <property type="match status" value="1"/>
</dbReference>
<keyword evidence="2 9" id="KW-0813">Transport</keyword>
<dbReference type="InterPro" id="IPR055348">
    <property type="entry name" value="DctQ"/>
</dbReference>
<dbReference type="KEGG" id="acav:VI35_06185"/>
<evidence type="ECO:0000256" key="4">
    <source>
        <dbReference type="ARBA" id="ARBA00022519"/>
    </source>
</evidence>
<feature type="transmembrane region" description="Helical" evidence="9">
    <location>
        <begin position="130"/>
        <end position="153"/>
    </location>
</feature>
<evidence type="ECO:0000256" key="2">
    <source>
        <dbReference type="ARBA" id="ARBA00022448"/>
    </source>
</evidence>
<feature type="domain" description="Tripartite ATP-independent periplasmic transporters DctQ component" evidence="10">
    <location>
        <begin position="25"/>
        <end position="156"/>
    </location>
</feature>
<keyword evidence="4 9" id="KW-0997">Cell inner membrane</keyword>
<dbReference type="AlphaFoldDB" id="A0A3N6T9P8"/>
<dbReference type="Proteomes" id="UP000515756">
    <property type="component" value="Chromosome"/>
</dbReference>
<dbReference type="RefSeq" id="WP_043154535.1">
    <property type="nucleotide sequence ID" value="NZ_AP019195.1"/>
</dbReference>
<reference evidence="12" key="2">
    <citation type="submission" date="2023-04" db="EMBL/GenBank/DDBJ databases">
        <title>Whole Genome Sequence of Multi-drug resistant Aeromonas caviae as a gut pathogen in newborn.</title>
        <authorList>
            <person name="Jadhav S.V."/>
            <person name="Saroj S.D."/>
            <person name="Saha U.B."/>
            <person name="Sen S."/>
            <person name="Kher A."/>
        </authorList>
    </citation>
    <scope>NUCLEOTIDE SEQUENCE</scope>
    <source>
        <strain evidence="12">SVJ23</strain>
    </source>
</reference>
<dbReference type="EMBL" id="CP110176">
    <property type="protein sequence ID" value="WGC86077.1"/>
    <property type="molecule type" value="Genomic_DNA"/>
</dbReference>
<feature type="transmembrane region" description="Helical" evidence="9">
    <location>
        <begin position="87"/>
        <end position="110"/>
    </location>
</feature>
<evidence type="ECO:0000256" key="9">
    <source>
        <dbReference type="RuleBase" id="RU369079"/>
    </source>
</evidence>
<feature type="transmembrane region" description="Helical" evidence="9">
    <location>
        <begin position="49"/>
        <end position="66"/>
    </location>
</feature>
<evidence type="ECO:0000259" key="10">
    <source>
        <dbReference type="Pfam" id="PF04290"/>
    </source>
</evidence>
<dbReference type="Proteomes" id="UP001163285">
    <property type="component" value="Chromosome"/>
</dbReference>
<dbReference type="GO" id="GO:0015740">
    <property type="term" value="P:C4-dicarboxylate transport"/>
    <property type="evidence" value="ECO:0007669"/>
    <property type="project" value="TreeGrafter"/>
</dbReference>
<keyword evidence="6 9" id="KW-1133">Transmembrane helix</keyword>
<keyword evidence="3" id="KW-1003">Cell membrane</keyword>
<evidence type="ECO:0000256" key="7">
    <source>
        <dbReference type="ARBA" id="ARBA00023136"/>
    </source>
</evidence>
<comment type="similarity">
    <text evidence="8 9">Belongs to the TRAP transporter small permease family.</text>
</comment>
<feature type="transmembrane region" description="Helical" evidence="9">
    <location>
        <begin position="12"/>
        <end position="34"/>
    </location>
</feature>
<keyword evidence="5 9" id="KW-0812">Transmembrane</keyword>
<dbReference type="EMBL" id="AP021927">
    <property type="protein sequence ID" value="BBQ32247.1"/>
    <property type="molecule type" value="Genomic_DNA"/>
</dbReference>
<dbReference type="PANTHER" id="PTHR35011">
    <property type="entry name" value="2,3-DIKETO-L-GULONATE TRAP TRANSPORTER SMALL PERMEASE PROTEIN YIAM"/>
    <property type="match status" value="1"/>
</dbReference>
<dbReference type="PANTHER" id="PTHR35011:SF2">
    <property type="entry name" value="2,3-DIKETO-L-GULONATE TRAP TRANSPORTER SMALL PERMEASE PROTEIN YIAM"/>
    <property type="match status" value="1"/>
</dbReference>
<evidence type="ECO:0000313" key="11">
    <source>
        <dbReference type="EMBL" id="BBQ32247.1"/>
    </source>
</evidence>
<gene>
    <name evidence="12" type="ORF">OJY61_22580</name>
    <name evidence="11" type="ORF">WP2W18E01_38290</name>
</gene>
<proteinExistence type="inferred from homology"/>
<dbReference type="GO" id="GO:0022857">
    <property type="term" value="F:transmembrane transporter activity"/>
    <property type="evidence" value="ECO:0007669"/>
    <property type="project" value="UniProtKB-UniRule"/>
</dbReference>
<sequence>MRLEKFKQPIDRLLAGFTVAVMAMLVVCVVWQVFSRYVLAQPSTMTDEIARFSMIWVGLLGAAYATGKRRHLSIDLFVSDLKGGRKLANQLFVDLCVLLFSSGAMVWGGLTLVTKVYSTGQVSPAMQLPMAYVYAVLPLSGLIISYYCVLFMLETLLDSLAPTPDLAPSEENI</sequence>
<evidence type="ECO:0000256" key="3">
    <source>
        <dbReference type="ARBA" id="ARBA00022475"/>
    </source>
</evidence>
<name>A0A3N6T9P8_AERCA</name>
<evidence type="ECO:0000256" key="5">
    <source>
        <dbReference type="ARBA" id="ARBA00022692"/>
    </source>
</evidence>
<keyword evidence="7 9" id="KW-0472">Membrane</keyword>
<evidence type="ECO:0000256" key="6">
    <source>
        <dbReference type="ARBA" id="ARBA00022989"/>
    </source>
</evidence>
<comment type="function">
    <text evidence="9">Part of the tripartite ATP-independent periplasmic (TRAP) transport system.</text>
</comment>
<comment type="subunit">
    <text evidence="9">The complex comprises the extracytoplasmic solute receptor protein and the two transmembrane proteins.</text>
</comment>